<sequence>MTFLSPLLIWGALLGAIPIIIHLLNRRRFRRVEWAPMKYLKLTIQRNRRRIQLEELLLLLLRVALPVVLFFFLARPVLNPTGMERWLGRGGRSSEVVLIDDSLSMGYASSEGAAFQKAVQVATTLLGSTPPNDRCTLATTSAPTAPVVHDVEAGRREELAAAVAGLSPTATHAAWPTVLAGIDDVLKSCTYPTRRLTILTDLRRSGWDGTVGEIAKRWGDEAVVVRIVDVGAVETANVALQSLAPLERTVLAGAPSAWEAVVRNDSPRSIVAAKAILRVDDKPSEVPLPELAPGATVRLPLSVSFPGSGPHEFSLQLPDDELPADGRRWASVPVKDSLLIRLVDGEPSAEPFASEVDYLAAPLSIGVGSAEAWRIEVVPDQDFLSQRLETPDVLVLANVAAPTPEQATRLRRLVREGMGLMIFAGARVDLGLYNDLLFRPDDRILPFALKATSDQPFRGLFIEPVRPSPLEKLLELKASAFERVPVRWITTVDEGTATSGESKEKDEARVLARWNDPDRSPAVAERVVGEGRVLLWTTTADRTGNDWPVEPSFVLAIREAVKGVARATSTANTIAAGDPILRIVHSSHEVTNARLTPPGGTEPLSLAAVPMPDDPTDDRGPGFSIDLPDTRRAGVYRLSWEEGPLGAREDVFAANPDPRESQLERIESGEVKKLLEPLNVEVVAARGDVESFAATGREIWRDLAAALLVLLVAEAAFAAWVGRSR</sequence>
<dbReference type="SUPFAM" id="SSF52317">
    <property type="entry name" value="Class I glutamine amidotransferase-like"/>
    <property type="match status" value="1"/>
</dbReference>
<evidence type="ECO:0000313" key="3">
    <source>
        <dbReference type="EMBL" id="MDG3008270.1"/>
    </source>
</evidence>
<feature type="transmembrane region" description="Helical" evidence="1">
    <location>
        <begin position="6"/>
        <end position="24"/>
    </location>
</feature>
<feature type="transmembrane region" description="Helical" evidence="1">
    <location>
        <begin position="703"/>
        <end position="722"/>
    </location>
</feature>
<dbReference type="PANTHER" id="PTHR37464:SF1">
    <property type="entry name" value="BLL2463 PROTEIN"/>
    <property type="match status" value="1"/>
</dbReference>
<organism evidence="3 4">
    <name type="scientific">Paludisphaera mucosa</name>
    <dbReference type="NCBI Taxonomy" id="3030827"/>
    <lineage>
        <taxon>Bacteria</taxon>
        <taxon>Pseudomonadati</taxon>
        <taxon>Planctomycetota</taxon>
        <taxon>Planctomycetia</taxon>
        <taxon>Isosphaerales</taxon>
        <taxon>Isosphaeraceae</taxon>
        <taxon>Paludisphaera</taxon>
    </lineage>
</organism>
<dbReference type="Gene3D" id="3.40.50.410">
    <property type="entry name" value="von Willebrand factor, type A domain"/>
    <property type="match status" value="1"/>
</dbReference>
<dbReference type="InterPro" id="IPR011933">
    <property type="entry name" value="Double_TM_dom"/>
</dbReference>
<gene>
    <name evidence="3" type="ORF">PZE19_31265</name>
</gene>
<evidence type="ECO:0000256" key="1">
    <source>
        <dbReference type="SAM" id="Phobius"/>
    </source>
</evidence>
<keyword evidence="1" id="KW-0472">Membrane</keyword>
<accession>A0ABT6FL26</accession>
<dbReference type="SUPFAM" id="SSF53300">
    <property type="entry name" value="vWA-like"/>
    <property type="match status" value="1"/>
</dbReference>
<evidence type="ECO:0000313" key="4">
    <source>
        <dbReference type="Proteomes" id="UP001216907"/>
    </source>
</evidence>
<dbReference type="InterPro" id="IPR024163">
    <property type="entry name" value="Aerotolerance_reg_N"/>
</dbReference>
<dbReference type="NCBIfam" id="TIGR02226">
    <property type="entry name" value="two_anch"/>
    <property type="match status" value="1"/>
</dbReference>
<proteinExistence type="predicted"/>
<protein>
    <submittedName>
        <fullName evidence="3">BatA domain-containing protein</fullName>
    </submittedName>
</protein>
<dbReference type="EMBL" id="JARRAG010000004">
    <property type="protein sequence ID" value="MDG3008270.1"/>
    <property type="molecule type" value="Genomic_DNA"/>
</dbReference>
<dbReference type="RefSeq" id="WP_277864597.1">
    <property type="nucleotide sequence ID" value="NZ_JARRAG010000004.1"/>
</dbReference>
<dbReference type="InterPro" id="IPR036465">
    <property type="entry name" value="vWFA_dom_sf"/>
</dbReference>
<name>A0ABT6FL26_9BACT</name>
<keyword evidence="4" id="KW-1185">Reference proteome</keyword>
<dbReference type="Gene3D" id="3.40.50.880">
    <property type="match status" value="1"/>
</dbReference>
<keyword evidence="1" id="KW-0812">Transmembrane</keyword>
<keyword evidence="1" id="KW-1133">Transmembrane helix</keyword>
<comment type="caution">
    <text evidence="3">The sequence shown here is derived from an EMBL/GenBank/DDBJ whole genome shotgun (WGS) entry which is preliminary data.</text>
</comment>
<dbReference type="Proteomes" id="UP001216907">
    <property type="component" value="Unassembled WGS sequence"/>
</dbReference>
<dbReference type="Pfam" id="PF07584">
    <property type="entry name" value="BatA"/>
    <property type="match status" value="1"/>
</dbReference>
<dbReference type="PANTHER" id="PTHR37464">
    <property type="entry name" value="BLL2463 PROTEIN"/>
    <property type="match status" value="1"/>
</dbReference>
<evidence type="ECO:0000259" key="2">
    <source>
        <dbReference type="Pfam" id="PF07584"/>
    </source>
</evidence>
<feature type="domain" description="Aerotolerance regulator N-terminal" evidence="2">
    <location>
        <begin position="1"/>
        <end position="76"/>
    </location>
</feature>
<dbReference type="InterPro" id="IPR029062">
    <property type="entry name" value="Class_I_gatase-like"/>
</dbReference>
<feature type="transmembrane region" description="Helical" evidence="1">
    <location>
        <begin position="56"/>
        <end position="74"/>
    </location>
</feature>
<reference evidence="3 4" key="1">
    <citation type="submission" date="2023-03" db="EMBL/GenBank/DDBJ databases">
        <title>Paludisphaera mucosa sp. nov. a novel planctomycete from northern fen.</title>
        <authorList>
            <person name="Ivanova A."/>
        </authorList>
    </citation>
    <scope>NUCLEOTIDE SEQUENCE [LARGE SCALE GENOMIC DNA]</scope>
    <source>
        <strain evidence="3 4">Pla2</strain>
    </source>
</reference>